<keyword evidence="3" id="KW-1185">Reference proteome</keyword>
<sequence>MTRLTRAASAALLGLAFFAPAYADTRNDQNLTGKPGVGYSLDLGENRGTGYYVETPQGYHLVLTLGAEGASPLRFETDLAAGQSVELSAPRGVNEPAQSIRITRDGDQLTIAPPVAPARFAAE</sequence>
<dbReference type="HOGENOM" id="CLU_155889_0_0_5"/>
<evidence type="ECO:0000256" key="1">
    <source>
        <dbReference type="SAM" id="SignalP"/>
    </source>
</evidence>
<dbReference type="Proteomes" id="UP000015480">
    <property type="component" value="Plasmid pAMI1"/>
</dbReference>
<feature type="chain" id="PRO_5004544942" evidence="1">
    <location>
        <begin position="24"/>
        <end position="123"/>
    </location>
</feature>
<feature type="signal peptide" evidence="1">
    <location>
        <begin position="1"/>
        <end position="23"/>
    </location>
</feature>
<protein>
    <submittedName>
        <fullName evidence="2">Uncharacterized protein</fullName>
    </submittedName>
</protein>
<geneLocation type="plasmid" evidence="2 3">
    <name>pAMI1</name>
</geneLocation>
<gene>
    <name evidence="2" type="ORF">JCM7686_pAMI1p102</name>
</gene>
<dbReference type="KEGG" id="pami:JCM7686_pAMI1p102"/>
<keyword evidence="1" id="KW-0732">Signal</keyword>
<dbReference type="PATRIC" id="fig|1367847.3.peg.3620"/>
<dbReference type="EMBL" id="CP006651">
    <property type="protein sequence ID" value="AGT10688.1"/>
    <property type="molecule type" value="Genomic_DNA"/>
</dbReference>
<keyword evidence="2" id="KW-0614">Plasmid</keyword>
<dbReference type="AlphaFoldDB" id="S5YGU3"/>
<accession>S5YGU3</accession>
<evidence type="ECO:0000313" key="3">
    <source>
        <dbReference type="Proteomes" id="UP000015480"/>
    </source>
</evidence>
<dbReference type="OrthoDB" id="7916805at2"/>
<organism evidence="2 3">
    <name type="scientific">Paracoccus aminophilus JCM 7686</name>
    <dbReference type="NCBI Taxonomy" id="1367847"/>
    <lineage>
        <taxon>Bacteria</taxon>
        <taxon>Pseudomonadati</taxon>
        <taxon>Pseudomonadota</taxon>
        <taxon>Alphaproteobacteria</taxon>
        <taxon>Rhodobacterales</taxon>
        <taxon>Paracoccaceae</taxon>
        <taxon>Paracoccus</taxon>
    </lineage>
</organism>
<reference evidence="2 3" key="1">
    <citation type="journal article" date="2014" name="BMC Genomics">
        <title>Architecture and functions of a multipartite genome of the methylotrophic bacterium Paracoccus aminophilus JCM 7686, containing primary and secondary chromids.</title>
        <authorList>
            <person name="Dziewit L."/>
            <person name="Czarnecki J."/>
            <person name="Wibberg D."/>
            <person name="Radlinska M."/>
            <person name="Mrozek P."/>
            <person name="Szymczak M."/>
            <person name="Schluter A."/>
            <person name="Puhler A."/>
            <person name="Bartosik D."/>
        </authorList>
    </citation>
    <scope>NUCLEOTIDE SEQUENCE [LARGE SCALE GENOMIC DNA]</scope>
    <source>
        <strain evidence="2">JCM 7686</strain>
        <plasmid evidence="3">Plasmid pAMI1</plasmid>
    </source>
</reference>
<dbReference type="RefSeq" id="WP_020952835.1">
    <property type="nucleotide sequence ID" value="NC_022042.1"/>
</dbReference>
<proteinExistence type="predicted"/>
<evidence type="ECO:0000313" key="2">
    <source>
        <dbReference type="EMBL" id="AGT10688.1"/>
    </source>
</evidence>
<name>S5YGU3_PARAH</name>